<dbReference type="SUPFAM" id="SSF56935">
    <property type="entry name" value="Porins"/>
    <property type="match status" value="1"/>
</dbReference>
<feature type="region of interest" description="Disordered" evidence="1">
    <location>
        <begin position="173"/>
        <end position="194"/>
    </location>
</feature>
<dbReference type="EMBL" id="CP119391">
    <property type="protein sequence ID" value="WNK20813.1"/>
    <property type="molecule type" value="Genomic_DNA"/>
</dbReference>
<reference evidence="3 4" key="1">
    <citation type="submission" date="2023-03" db="EMBL/GenBank/DDBJ databases">
        <title>Halomonas sp. nov., isolated from Korean tranditional fermented seafood 'Jeotgal'.</title>
        <authorList>
            <person name="Kim B."/>
            <person name="Shin N.-R."/>
        </authorList>
    </citation>
    <scope>NUCLEOTIDE SEQUENCE [LARGE SCALE GENOMIC DNA]</scope>
    <source>
        <strain evidence="3 4">SG2L-4</strain>
    </source>
</reference>
<evidence type="ECO:0000313" key="4">
    <source>
        <dbReference type="Proteomes" id="UP001301869"/>
    </source>
</evidence>
<evidence type="ECO:0000256" key="1">
    <source>
        <dbReference type="SAM" id="MobiDB-lite"/>
    </source>
</evidence>
<dbReference type="RefSeq" id="WP_311884638.1">
    <property type="nucleotide sequence ID" value="NZ_CP119391.1"/>
</dbReference>
<dbReference type="Pfam" id="PF19577">
    <property type="entry name" value="DcaP"/>
    <property type="match status" value="1"/>
</dbReference>
<evidence type="ECO:0000256" key="2">
    <source>
        <dbReference type="SAM" id="SignalP"/>
    </source>
</evidence>
<organism evidence="3 4">
    <name type="scientific">Halomonas piscis</name>
    <dbReference type="NCBI Taxonomy" id="3031727"/>
    <lineage>
        <taxon>Bacteria</taxon>
        <taxon>Pseudomonadati</taxon>
        <taxon>Pseudomonadota</taxon>
        <taxon>Gammaproteobacteria</taxon>
        <taxon>Oceanospirillales</taxon>
        <taxon>Halomonadaceae</taxon>
        <taxon>Halomonas</taxon>
    </lineage>
</organism>
<gene>
    <name evidence="3" type="ORF">P1P91_03790</name>
</gene>
<dbReference type="InterPro" id="IPR045748">
    <property type="entry name" value="DcaP"/>
</dbReference>
<feature type="signal peptide" evidence="2">
    <location>
        <begin position="1"/>
        <end position="28"/>
    </location>
</feature>
<protein>
    <submittedName>
        <fullName evidence="3">DcaP family trimeric outer membrane transporter</fullName>
    </submittedName>
</protein>
<name>A0ABY9Z1V2_9GAMM</name>
<sequence length="393" mass="41607">MKPQHTLKLAIQTAAAAAALGIAGQASAVDLNVTDDAEVSLYGFARLNMSYDFDGDNAVSTRAGTFDMDNDDKGHFGADAYQSRLGVKVKHATGVDLTVEGGFRGGDGGDFRLRHAFGEYRGFLAGRTWSNYNSFVGATPTLDFDSLAGLAGLQDRTEQLRYTTGPLSFSVEDTVRGPDIASGSTPRPGSNELDRKDVANFADTRQSAPALTARVEDSAGAVSYSAAGLVNRVSADDAASDDSAIGYGVFGATTIDLNDMIAVHGAVNFTDGANDYLYRSGNNFYGTSAYVDGSDIETVKGYGGSLGTSLDLGQGRSINLGYGMTKLDLDDAVDAGAMTNEAAEKNQNAMLNYQWTPVTNVMMGVEYGYYHQETKGGNTSEANRVLFATQYDF</sequence>
<evidence type="ECO:0000313" key="3">
    <source>
        <dbReference type="EMBL" id="WNK20813.1"/>
    </source>
</evidence>
<accession>A0ABY9Z1V2</accession>
<dbReference type="Proteomes" id="UP001301869">
    <property type="component" value="Chromosome"/>
</dbReference>
<feature type="chain" id="PRO_5046881456" evidence="2">
    <location>
        <begin position="29"/>
        <end position="393"/>
    </location>
</feature>
<keyword evidence="4" id="KW-1185">Reference proteome</keyword>
<keyword evidence="2" id="KW-0732">Signal</keyword>
<proteinExistence type="predicted"/>